<feature type="transmembrane region" description="Helical" evidence="7">
    <location>
        <begin position="87"/>
        <end position="110"/>
    </location>
</feature>
<evidence type="ECO:0000259" key="8">
    <source>
        <dbReference type="PROSITE" id="PS50850"/>
    </source>
</evidence>
<evidence type="ECO:0000256" key="7">
    <source>
        <dbReference type="SAM" id="Phobius"/>
    </source>
</evidence>
<feature type="compositionally biased region" description="Basic residues" evidence="6">
    <location>
        <begin position="366"/>
        <end position="376"/>
    </location>
</feature>
<feature type="transmembrane region" description="Helical" evidence="7">
    <location>
        <begin position="55"/>
        <end position="75"/>
    </location>
</feature>
<name>A0A9X4KQB8_9BACL</name>
<evidence type="ECO:0000256" key="6">
    <source>
        <dbReference type="SAM" id="MobiDB-lite"/>
    </source>
</evidence>
<feature type="compositionally biased region" description="Basic and acidic residues" evidence="6">
    <location>
        <begin position="354"/>
        <end position="365"/>
    </location>
</feature>
<gene>
    <name evidence="9" type="ORF">OMP40_05170</name>
</gene>
<comment type="caution">
    <text evidence="9">The sequence shown here is derived from an EMBL/GenBank/DDBJ whole genome shotgun (WGS) entry which is preliminary data.</text>
</comment>
<dbReference type="EMBL" id="JAPDIA010000002">
    <property type="protein sequence ID" value="MDG0808847.1"/>
    <property type="molecule type" value="Genomic_DNA"/>
</dbReference>
<feature type="transmembrane region" description="Helical" evidence="7">
    <location>
        <begin position="217"/>
        <end position="241"/>
    </location>
</feature>
<keyword evidence="5 7" id="KW-0472">Membrane</keyword>
<protein>
    <submittedName>
        <fullName evidence="9">MFS transporter</fullName>
    </submittedName>
</protein>
<keyword evidence="2" id="KW-0813">Transport</keyword>
<dbReference type="SUPFAM" id="SSF103473">
    <property type="entry name" value="MFS general substrate transporter"/>
    <property type="match status" value="1"/>
</dbReference>
<evidence type="ECO:0000256" key="4">
    <source>
        <dbReference type="ARBA" id="ARBA00022989"/>
    </source>
</evidence>
<dbReference type="InterPro" id="IPR052714">
    <property type="entry name" value="MFS_Exporter"/>
</dbReference>
<dbReference type="InterPro" id="IPR011701">
    <property type="entry name" value="MFS"/>
</dbReference>
<feature type="region of interest" description="Disordered" evidence="6">
    <location>
        <begin position="352"/>
        <end position="406"/>
    </location>
</feature>
<evidence type="ECO:0000256" key="1">
    <source>
        <dbReference type="ARBA" id="ARBA00004651"/>
    </source>
</evidence>
<reference evidence="9" key="1">
    <citation type="submission" date="2022-10" db="EMBL/GenBank/DDBJ databases">
        <title>Comparative genomic analysis of Cohnella hashimotonis sp. nov., isolated from the International Space Station.</title>
        <authorList>
            <person name="Simpson A."/>
            <person name="Venkateswaran K."/>
        </authorList>
    </citation>
    <scope>NUCLEOTIDE SEQUENCE</scope>
    <source>
        <strain evidence="9">DSM 28161</strain>
    </source>
</reference>
<keyword evidence="3 7" id="KW-0812">Transmembrane</keyword>
<dbReference type="Pfam" id="PF07690">
    <property type="entry name" value="MFS_1"/>
    <property type="match status" value="1"/>
</dbReference>
<evidence type="ECO:0000256" key="2">
    <source>
        <dbReference type="ARBA" id="ARBA00022448"/>
    </source>
</evidence>
<evidence type="ECO:0000313" key="10">
    <source>
        <dbReference type="Proteomes" id="UP001153404"/>
    </source>
</evidence>
<dbReference type="GO" id="GO:0005886">
    <property type="term" value="C:plasma membrane"/>
    <property type="evidence" value="ECO:0007669"/>
    <property type="project" value="UniProtKB-SubCell"/>
</dbReference>
<organism evidence="9 10">
    <name type="scientific">Cohnella rhizosphaerae</name>
    <dbReference type="NCBI Taxonomy" id="1457232"/>
    <lineage>
        <taxon>Bacteria</taxon>
        <taxon>Bacillati</taxon>
        <taxon>Bacillota</taxon>
        <taxon>Bacilli</taxon>
        <taxon>Bacillales</taxon>
        <taxon>Paenibacillaceae</taxon>
        <taxon>Cohnella</taxon>
    </lineage>
</organism>
<dbReference type="Gene3D" id="1.20.1250.20">
    <property type="entry name" value="MFS general substrate transporter like domains"/>
    <property type="match status" value="1"/>
</dbReference>
<evidence type="ECO:0000256" key="5">
    <source>
        <dbReference type="ARBA" id="ARBA00023136"/>
    </source>
</evidence>
<dbReference type="InterPro" id="IPR036259">
    <property type="entry name" value="MFS_trans_sf"/>
</dbReference>
<dbReference type="InterPro" id="IPR020846">
    <property type="entry name" value="MFS_dom"/>
</dbReference>
<dbReference type="AlphaFoldDB" id="A0A9X4KQB8"/>
<comment type="subcellular location">
    <subcellularLocation>
        <location evidence="1">Cell membrane</location>
        <topology evidence="1">Multi-pass membrane protein</topology>
    </subcellularLocation>
</comment>
<evidence type="ECO:0000313" key="9">
    <source>
        <dbReference type="EMBL" id="MDG0808847.1"/>
    </source>
</evidence>
<feature type="domain" description="Major facilitator superfamily (MFS) profile" evidence="8">
    <location>
        <begin position="1"/>
        <end position="199"/>
    </location>
</feature>
<dbReference type="PROSITE" id="PS50850">
    <property type="entry name" value="MFS"/>
    <property type="match status" value="1"/>
</dbReference>
<dbReference type="Proteomes" id="UP001153404">
    <property type="component" value="Unassembled WGS sequence"/>
</dbReference>
<dbReference type="PANTHER" id="PTHR23531:SF1">
    <property type="entry name" value="QUINOLENE RESISTANCE PROTEIN NORA"/>
    <property type="match status" value="1"/>
</dbReference>
<keyword evidence="4 7" id="KW-1133">Transmembrane helix</keyword>
<feature type="transmembrane region" description="Helical" evidence="7">
    <location>
        <begin position="116"/>
        <end position="133"/>
    </location>
</feature>
<feature type="transmembrane region" description="Helical" evidence="7">
    <location>
        <begin position="145"/>
        <end position="165"/>
    </location>
</feature>
<feature type="transmembrane region" description="Helical" evidence="7">
    <location>
        <begin position="177"/>
        <end position="196"/>
    </location>
</feature>
<sequence>MSELPTASVAAANRQTIWNKAFVSIFLINIVLNVGQFMMNTLIPKFAEHLGGTALIVGMVSSMFAVTALGIRPVVGPATGYFRHNRLLAAAIGMIIVAFICYGFASTIGMLVVGRLFHGVGMGFLAPLCLSLASDALPSHKIASGIGIFSLGQAVATAIGPSIGLELVKGVGYNHTFQIGAALMAVVLLLALRLRTRAPNREQGFRISMSTVVAPEVVLPALIMLFLAGAYSTINSFILIYGKACGVQEIGLFFYGLCGVRAVHAAVQRQDGGQVRFGQNIDSGHADVRLVLRADQLFPHAADVPAVRRRIGVRLRHLPARHPDAVHEAGAAGAAGHRRQYELYRRRHRLSGHAVDRGRDRDAVAKRRRRRRRLRGHVPGDDAADRDRAGALPVPPQTSDGGRRVGGMIVGRRIGGMIANREQPIHSYRERSCTEKPHNSMCRFEGERRQVIGLSACRRFLMFCGSKKPAFLHLCSDDQRRWMKNLQMCRKIQIISRIGGRFRKMNVYLQEFCFKGSTSAEKDV</sequence>
<keyword evidence="10" id="KW-1185">Reference proteome</keyword>
<accession>A0A9X4KQB8</accession>
<proteinExistence type="predicted"/>
<dbReference type="GO" id="GO:0022857">
    <property type="term" value="F:transmembrane transporter activity"/>
    <property type="evidence" value="ECO:0007669"/>
    <property type="project" value="InterPro"/>
</dbReference>
<evidence type="ECO:0000256" key="3">
    <source>
        <dbReference type="ARBA" id="ARBA00022692"/>
    </source>
</evidence>
<feature type="transmembrane region" description="Helical" evidence="7">
    <location>
        <begin position="21"/>
        <end position="43"/>
    </location>
</feature>
<feature type="compositionally biased region" description="Basic and acidic residues" evidence="6">
    <location>
        <begin position="378"/>
        <end position="389"/>
    </location>
</feature>
<dbReference type="PANTHER" id="PTHR23531">
    <property type="entry name" value="QUINOLENE RESISTANCE PROTEIN NORA"/>
    <property type="match status" value="1"/>
</dbReference>